<dbReference type="PATRIC" id="fig|455434.6.peg.776"/>
<dbReference type="EMBL" id="CP000805">
    <property type="protein sequence ID" value="ACD71206.1"/>
    <property type="molecule type" value="Genomic_DNA"/>
</dbReference>
<name>A0A0H3BLC7_TREPS</name>
<proteinExistence type="predicted"/>
<dbReference type="AlphaFoldDB" id="A0A0H3BLC7"/>
<organism evidence="1 2">
    <name type="scientific">Treponema pallidum subsp. pallidum (strain SS14)</name>
    <dbReference type="NCBI Taxonomy" id="455434"/>
    <lineage>
        <taxon>Bacteria</taxon>
        <taxon>Pseudomonadati</taxon>
        <taxon>Spirochaetota</taxon>
        <taxon>Spirochaetia</taxon>
        <taxon>Spirochaetales</taxon>
        <taxon>Treponemataceae</taxon>
        <taxon>Treponema</taxon>
    </lineage>
</organism>
<evidence type="ECO:0000313" key="1">
    <source>
        <dbReference type="EMBL" id="ACD71206.1"/>
    </source>
</evidence>
<reference evidence="1 2" key="1">
    <citation type="journal article" date="2008" name="BMC Microbiol.">
        <title>Complete genome sequence of Treponema pallidum ssp. pallidum strain SS14 determined with oligonucleotide arrays.</title>
        <authorList>
            <person name="Matejkova P."/>
            <person name="Strouhal M."/>
            <person name="Smajs D."/>
            <person name="Norris S.J."/>
            <person name="Palzkill T."/>
            <person name="Petrosino J.F."/>
            <person name="Sodergren E."/>
            <person name="Norton J.E."/>
            <person name="Singh J."/>
            <person name="Richmond T.A."/>
            <person name="Molla M.N."/>
            <person name="Albert T.J."/>
            <person name="Weinstock G.M."/>
        </authorList>
    </citation>
    <scope>NUCLEOTIDE SEQUENCE [LARGE SCALE GENOMIC DNA]</scope>
    <source>
        <strain evidence="1 2">SS14</strain>
    </source>
</reference>
<evidence type="ECO:0000313" key="2">
    <source>
        <dbReference type="Proteomes" id="UP000001202"/>
    </source>
</evidence>
<protein>
    <recommendedName>
        <fullName evidence="3">Band 7 domain-containing protein</fullName>
    </recommendedName>
</protein>
<dbReference type="Proteomes" id="UP000001202">
    <property type="component" value="Chromosome"/>
</dbReference>
<accession>A0A0H3BLC7</accession>
<dbReference type="RefSeq" id="WP_010882233.1">
    <property type="nucleotide sequence ID" value="NC_010741.1"/>
</dbReference>
<sequence>MRVRTFCFSLVCALGASTYLLWRGWLQLSLPAGSYGVMRSRSGGYHHALIAPGRFLWRWEPLLPSNAELFAFELKKQTVSVTVQDVLPAAKEYAQLLDQHAPFDWTLALSARVALKEAFLLDTVQRERITDQNSLERYVDTTAQAALTQVSHDFIARCMADPALYERVHTQYGLATRELKRAIEKEIPHCAISEVVLSEVHIPDMVLYHTAEQAYRAFEAKRSEHLSALAQQAAKRSALENFEMQRLTKWGEFFQRYPSVIDFLNAIRQDGASTLETLKKGSTASHRAIPHEETTR</sequence>
<gene>
    <name evidence="1" type="ordered locus">TPASS_0788</name>
</gene>
<dbReference type="KEGG" id="tpp:TPASS_0788"/>
<evidence type="ECO:0008006" key="3">
    <source>
        <dbReference type="Google" id="ProtNLM"/>
    </source>
</evidence>